<dbReference type="PANTHER" id="PTHR42678">
    <property type="entry name" value="AMIDASE"/>
    <property type="match status" value="1"/>
</dbReference>
<accession>A0A9P7AW45</accession>
<evidence type="ECO:0000259" key="1">
    <source>
        <dbReference type="Pfam" id="PF01425"/>
    </source>
</evidence>
<dbReference type="OrthoDB" id="566138at2759"/>
<dbReference type="Proteomes" id="UP000785200">
    <property type="component" value="Unassembled WGS sequence"/>
</dbReference>
<reference evidence="2" key="1">
    <citation type="submission" date="2019-07" db="EMBL/GenBank/DDBJ databases">
        <title>Hyphodiscus hymeniophilus genome sequencing and assembly.</title>
        <authorList>
            <person name="Kramer G."/>
            <person name="Nodwell J."/>
        </authorList>
    </citation>
    <scope>NUCLEOTIDE SEQUENCE</scope>
    <source>
        <strain evidence="2">ATCC 34498</strain>
    </source>
</reference>
<dbReference type="Pfam" id="PF01425">
    <property type="entry name" value="Amidase"/>
    <property type="match status" value="1"/>
</dbReference>
<dbReference type="AlphaFoldDB" id="A0A9P7AW45"/>
<dbReference type="InterPro" id="IPR036928">
    <property type="entry name" value="AS_sf"/>
</dbReference>
<evidence type="ECO:0000313" key="3">
    <source>
        <dbReference type="Proteomes" id="UP000785200"/>
    </source>
</evidence>
<dbReference type="SUPFAM" id="SSF75304">
    <property type="entry name" value="Amidase signature (AS) enzymes"/>
    <property type="match status" value="1"/>
</dbReference>
<dbReference type="Gene3D" id="3.90.1300.10">
    <property type="entry name" value="Amidase signature (AS) domain"/>
    <property type="match status" value="1"/>
</dbReference>
<organism evidence="2 3">
    <name type="scientific">Hyphodiscus hymeniophilus</name>
    <dbReference type="NCBI Taxonomy" id="353542"/>
    <lineage>
        <taxon>Eukaryota</taxon>
        <taxon>Fungi</taxon>
        <taxon>Dikarya</taxon>
        <taxon>Ascomycota</taxon>
        <taxon>Pezizomycotina</taxon>
        <taxon>Leotiomycetes</taxon>
        <taxon>Helotiales</taxon>
        <taxon>Hyphodiscaceae</taxon>
        <taxon>Hyphodiscus</taxon>
    </lineage>
</organism>
<proteinExistence type="predicted"/>
<name>A0A9P7AW45_9HELO</name>
<evidence type="ECO:0000313" key="2">
    <source>
        <dbReference type="EMBL" id="KAG0647866.1"/>
    </source>
</evidence>
<comment type="caution">
    <text evidence="2">The sequence shown here is derived from an EMBL/GenBank/DDBJ whole genome shotgun (WGS) entry which is preliminary data.</text>
</comment>
<sequence length="494" mass="52677">MLQPTLSLLQLEVAFEKKTRNWYPSLFCGLAEYPSLLDATIDELAEGLASKTFNSVDLVKAYIARVAEVNGNFQAVAELNPDALTIAAELDRERSMGFVRGPLHGIPMLIKDNIATNDQMNTTAGSYALIGAKVPRDATIVRKLRTAGVVLLGKTNLSQWMSSRSFNASSGWSALGGQVYGPYFPDQDPSGSSSGSGVAAALGLALGCLGTETDGSITLPSSYNNIAGIKPTVGLTSRYLVILASEHQDTIGPMARTVKDAAHILQAIVGKDSLDNYTSAIPNGVMPDYVAACNLSALSQTRIGIPRNVISLISDNTTGPILEAFEEALEVLLAAGATIVEDTNFTAAAEYLSTNPHIEQTWNNTDARFWPAYQRYLFYGEEGGLLGAIERYALDAVLLPANFASHWAAPVGSPIVTVPLGVYPPGTPVVNSRGSWGLVKAAPNIPFGIGFLGTRFSEAKLIGMAYAFEQRTQARLKAQPYLLPTTELVDVVGK</sequence>
<dbReference type="EMBL" id="VNKQ01000011">
    <property type="protein sequence ID" value="KAG0647866.1"/>
    <property type="molecule type" value="Genomic_DNA"/>
</dbReference>
<keyword evidence="3" id="KW-1185">Reference proteome</keyword>
<protein>
    <submittedName>
        <fullName evidence="2">Amidase</fullName>
    </submittedName>
</protein>
<dbReference type="PANTHER" id="PTHR42678:SF34">
    <property type="entry name" value="OS04G0183300 PROTEIN"/>
    <property type="match status" value="1"/>
</dbReference>
<dbReference type="InterPro" id="IPR023631">
    <property type="entry name" value="Amidase_dom"/>
</dbReference>
<feature type="domain" description="Amidase" evidence="1">
    <location>
        <begin position="57"/>
        <end position="341"/>
    </location>
</feature>
<gene>
    <name evidence="2" type="ORF">D0Z07_5936</name>
</gene>